<comment type="caution">
    <text evidence="3">The sequence shown here is derived from an EMBL/GenBank/DDBJ whole genome shotgun (WGS) entry which is preliminary data.</text>
</comment>
<evidence type="ECO:0000313" key="4">
    <source>
        <dbReference type="Proteomes" id="UP001210678"/>
    </source>
</evidence>
<dbReference type="Gene3D" id="2.40.160.40">
    <property type="entry name" value="monomeric porin ompg"/>
    <property type="match status" value="1"/>
</dbReference>
<proteinExistence type="predicted"/>
<dbReference type="InterPro" id="IPR053713">
    <property type="entry name" value="Bact_OM_Channel_sf"/>
</dbReference>
<dbReference type="RefSeq" id="WP_272140351.1">
    <property type="nucleotide sequence ID" value="NZ_JAQLOI010000003.1"/>
</dbReference>
<reference evidence="3 4" key="1">
    <citation type="submission" date="2023-01" db="EMBL/GenBank/DDBJ databases">
        <title>Vibrio sp. KJ40-1 sp.nov, isolated from marine algae.</title>
        <authorList>
            <person name="Butt M."/>
            <person name="Kim J.M.J."/>
            <person name="Jeon C.O.C."/>
        </authorList>
    </citation>
    <scope>NUCLEOTIDE SEQUENCE [LARGE SCALE GENOMIC DNA]</scope>
    <source>
        <strain evidence="3 4">KJ40-1</strain>
    </source>
</reference>
<dbReference type="PANTHER" id="PTHR38105:SF5">
    <property type="entry name" value="OUTER MEMBRANE PROTEIN"/>
    <property type="match status" value="1"/>
</dbReference>
<evidence type="ECO:0000256" key="2">
    <source>
        <dbReference type="SAM" id="SignalP"/>
    </source>
</evidence>
<dbReference type="EMBL" id="JAQLOI010000003">
    <property type="protein sequence ID" value="MDB1126064.1"/>
    <property type="molecule type" value="Genomic_DNA"/>
</dbReference>
<sequence length="229" mass="26796">MLSMKKLSILTIASVATCSVSAATLDFRQEYKHDQEAYASRIKIGTSIDDHFFGLEAKQQGKPFSEWERADNEFEYGYHFFKQDGWRATASMPITFGNESITYKPQVRVQYKFDNGLTAKLRYRHEIRDFSNEENSRDRSKVTANLDYNWEAFQFGFEANYADDITDFAGDWPMSQSDKEWDYNVKIGYKEQDWSWRPYVEFGNVQCTSDLDCDSGRQLRSRVGITYSF</sequence>
<dbReference type="InterPro" id="IPR009331">
    <property type="entry name" value="Oligogalacturonate-sp_porin"/>
</dbReference>
<dbReference type="PANTHER" id="PTHR38105">
    <property type="entry name" value="OUTER MEMBRANE PROTEIN-RELATED-RELATED"/>
    <property type="match status" value="1"/>
</dbReference>
<evidence type="ECO:0000313" key="3">
    <source>
        <dbReference type="EMBL" id="MDB1126064.1"/>
    </source>
</evidence>
<name>A0ABT4YWW0_9VIBR</name>
<feature type="chain" id="PRO_5046862210" evidence="2">
    <location>
        <begin position="23"/>
        <end position="229"/>
    </location>
</feature>
<keyword evidence="4" id="KW-1185">Reference proteome</keyword>
<keyword evidence="1 2" id="KW-0732">Signal</keyword>
<protein>
    <submittedName>
        <fullName evidence="3">Oligogalacturonate-specific porin KdgM family protein</fullName>
    </submittedName>
</protein>
<dbReference type="Pfam" id="PF06178">
    <property type="entry name" value="KdgM"/>
    <property type="match status" value="1"/>
</dbReference>
<accession>A0ABT4YWW0</accession>
<organism evidence="3 4">
    <name type="scientific">Vibrio algarum</name>
    <dbReference type="NCBI Taxonomy" id="3020714"/>
    <lineage>
        <taxon>Bacteria</taxon>
        <taxon>Pseudomonadati</taxon>
        <taxon>Pseudomonadota</taxon>
        <taxon>Gammaproteobacteria</taxon>
        <taxon>Vibrionales</taxon>
        <taxon>Vibrionaceae</taxon>
        <taxon>Vibrio</taxon>
    </lineage>
</organism>
<dbReference type="SUPFAM" id="SSF56935">
    <property type="entry name" value="Porins"/>
    <property type="match status" value="1"/>
</dbReference>
<feature type="signal peptide" evidence="2">
    <location>
        <begin position="1"/>
        <end position="22"/>
    </location>
</feature>
<evidence type="ECO:0000256" key="1">
    <source>
        <dbReference type="ARBA" id="ARBA00022729"/>
    </source>
</evidence>
<dbReference type="Proteomes" id="UP001210678">
    <property type="component" value="Unassembled WGS sequence"/>
</dbReference>
<gene>
    <name evidence="3" type="ORF">PGX00_21305</name>
</gene>